<comment type="caution">
    <text evidence="4">The sequence shown here is derived from an EMBL/GenBank/DDBJ whole genome shotgun (WGS) entry which is preliminary data.</text>
</comment>
<gene>
    <name evidence="4" type="ORF">P4706_29390</name>
</gene>
<keyword evidence="1 4" id="KW-0489">Methyltransferase</keyword>
<organism evidence="4 5">
    <name type="scientific">Peribacillus castrilensis</name>
    <dbReference type="NCBI Taxonomy" id="2897690"/>
    <lineage>
        <taxon>Bacteria</taxon>
        <taxon>Bacillati</taxon>
        <taxon>Bacillota</taxon>
        <taxon>Bacilli</taxon>
        <taxon>Bacillales</taxon>
        <taxon>Bacillaceae</taxon>
        <taxon>Peribacillus</taxon>
    </lineage>
</organism>
<dbReference type="Gene3D" id="3.40.50.150">
    <property type="entry name" value="Vaccinia Virus protein VP39"/>
    <property type="match status" value="1"/>
</dbReference>
<dbReference type="InterPro" id="IPR041698">
    <property type="entry name" value="Methyltransf_25"/>
</dbReference>
<keyword evidence="2" id="KW-0808">Transferase</keyword>
<dbReference type="SUPFAM" id="SSF53335">
    <property type="entry name" value="S-adenosyl-L-methionine-dependent methyltransferases"/>
    <property type="match status" value="1"/>
</dbReference>
<evidence type="ECO:0000313" key="5">
    <source>
        <dbReference type="Proteomes" id="UP001307168"/>
    </source>
</evidence>
<dbReference type="AlphaFoldDB" id="A0AAW9NMJ1"/>
<dbReference type="PANTHER" id="PTHR43861:SF1">
    <property type="entry name" value="TRANS-ACONITATE 2-METHYLTRANSFERASE"/>
    <property type="match status" value="1"/>
</dbReference>
<sequence>MEYRGASAYNDDKFFENYINRRNREESPNNIIEKPILLELIGDIEGKKVLDLGCGDAKFGVELLRNGCISYDGVEGSENMVREATKNLNKTEGKVHLSSMEAWKFQTENYDLVVSRLALHYLAELKDIFQEVHNSLADNGKFIFSVQHPVLTSSIKSAAASSSKADWIVDDYFNSGKRVEPWIDKKVVKYHRTFEEYYQLLKLVGFKIEDIREGTPRVEKFSSESEYKRRMRIPLFLIFSCEK</sequence>
<accession>A0AAW9NMJ1</accession>
<protein>
    <submittedName>
        <fullName evidence="4">Class I SAM-dependent methyltransferase</fullName>
    </submittedName>
</protein>
<evidence type="ECO:0000313" key="4">
    <source>
        <dbReference type="EMBL" id="MEC0277092.1"/>
    </source>
</evidence>
<evidence type="ECO:0000256" key="2">
    <source>
        <dbReference type="ARBA" id="ARBA00022679"/>
    </source>
</evidence>
<keyword evidence="5" id="KW-1185">Reference proteome</keyword>
<dbReference type="PANTHER" id="PTHR43861">
    <property type="entry name" value="TRANS-ACONITATE 2-METHYLTRANSFERASE-RELATED"/>
    <property type="match status" value="1"/>
</dbReference>
<evidence type="ECO:0000256" key="1">
    <source>
        <dbReference type="ARBA" id="ARBA00022603"/>
    </source>
</evidence>
<name>A0AAW9NMJ1_9BACI</name>
<feature type="domain" description="Methyltransferase" evidence="3">
    <location>
        <begin position="49"/>
        <end position="140"/>
    </location>
</feature>
<reference evidence="4 5" key="1">
    <citation type="submission" date="2023-03" db="EMBL/GenBank/DDBJ databases">
        <title>Bacillus Genome Sequencing.</title>
        <authorList>
            <person name="Dunlap C."/>
        </authorList>
    </citation>
    <scope>NUCLEOTIDE SEQUENCE [LARGE SCALE GENOMIC DNA]</scope>
    <source>
        <strain evidence="4 5">B-41290</strain>
    </source>
</reference>
<dbReference type="Proteomes" id="UP001307168">
    <property type="component" value="Unassembled WGS sequence"/>
</dbReference>
<dbReference type="GO" id="GO:0032259">
    <property type="term" value="P:methylation"/>
    <property type="evidence" value="ECO:0007669"/>
    <property type="project" value="UniProtKB-KW"/>
</dbReference>
<dbReference type="EMBL" id="JARNBH010000061">
    <property type="protein sequence ID" value="MEC0277092.1"/>
    <property type="molecule type" value="Genomic_DNA"/>
</dbReference>
<dbReference type="Pfam" id="PF13649">
    <property type="entry name" value="Methyltransf_25"/>
    <property type="match status" value="1"/>
</dbReference>
<evidence type="ECO:0000259" key="3">
    <source>
        <dbReference type="Pfam" id="PF13649"/>
    </source>
</evidence>
<dbReference type="RefSeq" id="WP_367408557.1">
    <property type="nucleotide sequence ID" value="NZ_JARNBH010000061.1"/>
</dbReference>
<dbReference type="CDD" id="cd02440">
    <property type="entry name" value="AdoMet_MTases"/>
    <property type="match status" value="1"/>
</dbReference>
<dbReference type="InterPro" id="IPR029063">
    <property type="entry name" value="SAM-dependent_MTases_sf"/>
</dbReference>
<dbReference type="GO" id="GO:0008168">
    <property type="term" value="F:methyltransferase activity"/>
    <property type="evidence" value="ECO:0007669"/>
    <property type="project" value="UniProtKB-KW"/>
</dbReference>
<proteinExistence type="predicted"/>